<dbReference type="OrthoDB" id="64208at2"/>
<dbReference type="Pfam" id="PF06445">
    <property type="entry name" value="GyrI-like"/>
    <property type="match status" value="1"/>
</dbReference>
<dbReference type="EMBL" id="FWFR01000001">
    <property type="protein sequence ID" value="SLN27605.1"/>
    <property type="molecule type" value="Genomic_DNA"/>
</dbReference>
<organism evidence="2 3">
    <name type="scientific">Oceanibacterium hippocampi</name>
    <dbReference type="NCBI Taxonomy" id="745714"/>
    <lineage>
        <taxon>Bacteria</taxon>
        <taxon>Pseudomonadati</taxon>
        <taxon>Pseudomonadota</taxon>
        <taxon>Alphaproteobacteria</taxon>
        <taxon>Sneathiellales</taxon>
        <taxon>Sneathiellaceae</taxon>
        <taxon>Oceanibacterium</taxon>
    </lineage>
</organism>
<dbReference type="InterPro" id="IPR010499">
    <property type="entry name" value="AraC_E-bd"/>
</dbReference>
<evidence type="ECO:0000313" key="2">
    <source>
        <dbReference type="EMBL" id="SLN27605.1"/>
    </source>
</evidence>
<name>A0A1Y5RZA8_9PROT</name>
<dbReference type="InterPro" id="IPR029442">
    <property type="entry name" value="GyrI-like"/>
</dbReference>
<accession>A0A1Y5RZA8</accession>
<protein>
    <submittedName>
        <fullName evidence="2">Bacterial transcription activator, effector binding domain</fullName>
    </submittedName>
</protein>
<evidence type="ECO:0000313" key="3">
    <source>
        <dbReference type="Proteomes" id="UP000193200"/>
    </source>
</evidence>
<evidence type="ECO:0000259" key="1">
    <source>
        <dbReference type="SMART" id="SM00871"/>
    </source>
</evidence>
<gene>
    <name evidence="2" type="ORF">OCH7691_00903</name>
</gene>
<dbReference type="AlphaFoldDB" id="A0A1Y5RZA8"/>
<dbReference type="InParanoid" id="A0A1Y5RZA8"/>
<proteinExistence type="predicted"/>
<keyword evidence="3" id="KW-1185">Reference proteome</keyword>
<dbReference type="Gene3D" id="3.20.80.10">
    <property type="entry name" value="Regulatory factor, effector binding domain"/>
    <property type="match status" value="1"/>
</dbReference>
<sequence>MLTLPTVIERAARPYVAIRSTVTMDDLGTVGAEAHDELFRWLAERGIAGDGLPFFKYDVVDMARSLQMEFGIVTAAPVEGDGRVVAGTLPAGQFASVVYTGSYADLYDVNAALIGWARERGFTWDSQATPEGERFACRLEIYLTDPALEPDPNLWETEVAIKIAEADGAG</sequence>
<reference evidence="2 3" key="1">
    <citation type="submission" date="2017-03" db="EMBL/GenBank/DDBJ databases">
        <authorList>
            <person name="Afonso C.L."/>
            <person name="Miller P.J."/>
            <person name="Scott M.A."/>
            <person name="Spackman E."/>
            <person name="Goraichik I."/>
            <person name="Dimitrov K.M."/>
            <person name="Suarez D.L."/>
            <person name="Swayne D.E."/>
        </authorList>
    </citation>
    <scope>NUCLEOTIDE SEQUENCE [LARGE SCALE GENOMIC DNA]</scope>
    <source>
        <strain evidence="2 3">CECT 7691</strain>
    </source>
</reference>
<feature type="domain" description="AraC effector-binding" evidence="1">
    <location>
        <begin position="3"/>
        <end position="164"/>
    </location>
</feature>
<dbReference type="SUPFAM" id="SSF55136">
    <property type="entry name" value="Probable bacterial effector-binding domain"/>
    <property type="match status" value="1"/>
</dbReference>
<dbReference type="Proteomes" id="UP000193200">
    <property type="component" value="Unassembled WGS sequence"/>
</dbReference>
<dbReference type="RefSeq" id="WP_085882186.1">
    <property type="nucleotide sequence ID" value="NZ_FWFR01000001.1"/>
</dbReference>
<dbReference type="InterPro" id="IPR011256">
    <property type="entry name" value="Reg_factor_effector_dom_sf"/>
</dbReference>
<dbReference type="SMART" id="SM00871">
    <property type="entry name" value="AraC_E_bind"/>
    <property type="match status" value="1"/>
</dbReference>